<dbReference type="InParanoid" id="A0A2R5GQN7"/>
<feature type="region of interest" description="Disordered" evidence="1">
    <location>
        <begin position="1"/>
        <end position="29"/>
    </location>
</feature>
<dbReference type="EMBL" id="BEYU01000086">
    <property type="protein sequence ID" value="GBG30943.1"/>
    <property type="molecule type" value="Genomic_DNA"/>
</dbReference>
<organism evidence="2 3">
    <name type="scientific">Hondaea fermentalgiana</name>
    <dbReference type="NCBI Taxonomy" id="2315210"/>
    <lineage>
        <taxon>Eukaryota</taxon>
        <taxon>Sar</taxon>
        <taxon>Stramenopiles</taxon>
        <taxon>Bigyra</taxon>
        <taxon>Labyrinthulomycetes</taxon>
        <taxon>Thraustochytrida</taxon>
        <taxon>Thraustochytriidae</taxon>
        <taxon>Hondaea</taxon>
    </lineage>
</organism>
<evidence type="ECO:0000313" key="3">
    <source>
        <dbReference type="Proteomes" id="UP000241890"/>
    </source>
</evidence>
<reference evidence="2 3" key="1">
    <citation type="submission" date="2017-12" db="EMBL/GenBank/DDBJ databases">
        <title>Sequencing, de novo assembly and annotation of complete genome of a new Thraustochytrid species, strain FCC1311.</title>
        <authorList>
            <person name="Sedici K."/>
            <person name="Godart F."/>
            <person name="Aiese Cigliano R."/>
            <person name="Sanseverino W."/>
            <person name="Barakat M."/>
            <person name="Ortet P."/>
            <person name="Marechal E."/>
            <person name="Cagnac O."/>
            <person name="Amato A."/>
        </authorList>
    </citation>
    <scope>NUCLEOTIDE SEQUENCE [LARGE SCALE GENOMIC DNA]</scope>
</reference>
<feature type="compositionally biased region" description="Basic residues" evidence="1">
    <location>
        <begin position="1"/>
        <end position="10"/>
    </location>
</feature>
<gene>
    <name evidence="2" type="ORF">FCC1311_071642</name>
</gene>
<feature type="region of interest" description="Disordered" evidence="1">
    <location>
        <begin position="337"/>
        <end position="366"/>
    </location>
</feature>
<comment type="caution">
    <text evidence="2">The sequence shown here is derived from an EMBL/GenBank/DDBJ whole genome shotgun (WGS) entry which is preliminary data.</text>
</comment>
<proteinExistence type="predicted"/>
<protein>
    <submittedName>
        <fullName evidence="2">Uncharacterized protein</fullName>
    </submittedName>
</protein>
<dbReference type="Proteomes" id="UP000241890">
    <property type="component" value="Unassembled WGS sequence"/>
</dbReference>
<sequence>MSAETRKRKRAGADGPSAAQRDARRDRPGCGVVAGLTRRELGTNLDAGFFARTLRPRAVLTLAQAIQRHARLRHSSLLGFIESGSRIVALNTSGNIECWHLDANRGALELDFEVTLPMANFRFLDEAHRAASVTLTEDGAVMVAAVLHNEREIQISLVAVSRACQHVASFRLELSQRTREIRATRKRRRLGRLGHLGAASRSPAPSLASLTASLSRESFIADIVNEDVLGFNWNAREHVLVLPLDEHAVMITRFCRIEDVGDKCTFPSAVPYCRWRWISSCAGTVHMTSSFPASSQPEPATTGVIILDQVRIDLESLLLRCIGLDLGIRLQGAFEEEEGEVEDRRGGSSSGHHSRVGPTQNAPQGTEMRDMGVLLSICVKTGEYKVLQSFSAPPNSALRIALNRLCKRLQASYPIATRIQRSWPRSVVHEPSVMSLAQLPNPSKPVTIVHVPPSDRNRTESQF</sequence>
<dbReference type="AlphaFoldDB" id="A0A2R5GQN7"/>
<keyword evidence="3" id="KW-1185">Reference proteome</keyword>
<evidence type="ECO:0000313" key="2">
    <source>
        <dbReference type="EMBL" id="GBG30943.1"/>
    </source>
</evidence>
<accession>A0A2R5GQN7</accession>
<evidence type="ECO:0000256" key="1">
    <source>
        <dbReference type="SAM" id="MobiDB-lite"/>
    </source>
</evidence>
<name>A0A2R5GQN7_9STRA</name>